<organism evidence="1 2">
    <name type="scientific">Heterorhabditis bacteriophora</name>
    <name type="common">Entomopathogenic nematode worm</name>
    <dbReference type="NCBI Taxonomy" id="37862"/>
    <lineage>
        <taxon>Eukaryota</taxon>
        <taxon>Metazoa</taxon>
        <taxon>Ecdysozoa</taxon>
        <taxon>Nematoda</taxon>
        <taxon>Chromadorea</taxon>
        <taxon>Rhabditida</taxon>
        <taxon>Rhabditina</taxon>
        <taxon>Rhabditomorpha</taxon>
        <taxon>Strongyloidea</taxon>
        <taxon>Heterorhabditidae</taxon>
        <taxon>Heterorhabditis</taxon>
    </lineage>
</organism>
<name>A0A1I7XBA4_HETBA</name>
<evidence type="ECO:0000313" key="2">
    <source>
        <dbReference type="WBParaSite" id="Hba_14905"/>
    </source>
</evidence>
<dbReference type="WBParaSite" id="Hba_14905">
    <property type="protein sequence ID" value="Hba_14905"/>
    <property type="gene ID" value="Hba_14905"/>
</dbReference>
<dbReference type="AlphaFoldDB" id="A0A1I7XBA4"/>
<dbReference type="Proteomes" id="UP000095283">
    <property type="component" value="Unplaced"/>
</dbReference>
<reference evidence="2" key="1">
    <citation type="submission" date="2016-11" db="UniProtKB">
        <authorList>
            <consortium name="WormBaseParasite"/>
        </authorList>
    </citation>
    <scope>IDENTIFICATION</scope>
</reference>
<accession>A0A1I7XBA4</accession>
<proteinExistence type="predicted"/>
<sequence>MRDKKANVATNCSREQIWLNIMDETALKVLLIFSALYVVILHNYESMTKCPHSLSSKYQRPFRCDNTTVKKKLRVYGGWGVAVVNTPAAYSLVTSCDLIFSHPACCFDDVIRCSFKSHVCNGRFMTHGDAERRPAIITQLPILRRF</sequence>
<evidence type="ECO:0000313" key="1">
    <source>
        <dbReference type="Proteomes" id="UP000095283"/>
    </source>
</evidence>
<protein>
    <submittedName>
        <fullName evidence="2">Peptidase S1 domain-containing protein</fullName>
    </submittedName>
</protein>
<keyword evidence="1" id="KW-1185">Reference proteome</keyword>